<evidence type="ECO:0000313" key="1">
    <source>
        <dbReference type="EMBL" id="KRX99674.1"/>
    </source>
</evidence>
<evidence type="ECO:0000313" key="2">
    <source>
        <dbReference type="EMBL" id="KRY88267.1"/>
    </source>
</evidence>
<dbReference type="EMBL" id="JYDU01000013">
    <property type="protein sequence ID" value="KRX99674.1"/>
    <property type="molecule type" value="Genomic_DNA"/>
</dbReference>
<proteinExistence type="predicted"/>
<name>A0A0V1FQF5_TRIPS</name>
<comment type="caution">
    <text evidence="2">The sequence shown here is derived from an EMBL/GenBank/DDBJ whole genome shotgun (WGS) entry which is preliminary data.</text>
</comment>
<dbReference type="Proteomes" id="UP000054995">
    <property type="component" value="Unassembled WGS sequence"/>
</dbReference>
<organism evidence="2 4">
    <name type="scientific">Trichinella pseudospiralis</name>
    <name type="common">Parasitic roundworm</name>
    <dbReference type="NCBI Taxonomy" id="6337"/>
    <lineage>
        <taxon>Eukaryota</taxon>
        <taxon>Metazoa</taxon>
        <taxon>Ecdysozoa</taxon>
        <taxon>Nematoda</taxon>
        <taxon>Enoplea</taxon>
        <taxon>Dorylaimia</taxon>
        <taxon>Trichinellida</taxon>
        <taxon>Trichinellidae</taxon>
        <taxon>Trichinella</taxon>
    </lineage>
</organism>
<gene>
    <name evidence="2" type="ORF">T4D_4337</name>
    <name evidence="1" type="ORF">T4E_4613</name>
</gene>
<evidence type="ECO:0000313" key="4">
    <source>
        <dbReference type="Proteomes" id="UP000054995"/>
    </source>
</evidence>
<protein>
    <submittedName>
        <fullName evidence="2">Uncharacterized protein</fullName>
    </submittedName>
</protein>
<dbReference type="Proteomes" id="UP000054815">
    <property type="component" value="Unassembled WGS sequence"/>
</dbReference>
<keyword evidence="4" id="KW-1185">Reference proteome</keyword>
<sequence>MPLDSDHFASTFACHFAHCDGKAGRELFARHAERQADGVGISTRPRIIRRLEEPLSFRASSMLVAIKQTQAVWMENGNRH</sequence>
<dbReference type="EMBL" id="JYDT01000044">
    <property type="protein sequence ID" value="KRY88267.1"/>
    <property type="molecule type" value="Genomic_DNA"/>
</dbReference>
<dbReference type="AlphaFoldDB" id="A0A0V1FQF5"/>
<reference evidence="3 4" key="1">
    <citation type="submission" date="2015-01" db="EMBL/GenBank/DDBJ databases">
        <title>Evolution of Trichinella species and genotypes.</title>
        <authorList>
            <person name="Korhonen P.K."/>
            <person name="Edoardo P."/>
            <person name="Giuseppe L.R."/>
            <person name="Gasser R.B."/>
        </authorList>
    </citation>
    <scope>NUCLEOTIDE SEQUENCE [LARGE SCALE GENOMIC DNA]</scope>
    <source>
        <strain evidence="1">ISS141</strain>
        <strain evidence="2">ISS470</strain>
    </source>
</reference>
<accession>A0A0V1FQF5</accession>
<evidence type="ECO:0000313" key="3">
    <source>
        <dbReference type="Proteomes" id="UP000054815"/>
    </source>
</evidence>